<protein>
    <submittedName>
        <fullName evidence="3">Uncharacterized protein</fullName>
    </submittedName>
</protein>
<evidence type="ECO:0000313" key="3">
    <source>
        <dbReference type="EMBL" id="PXY16760.1"/>
    </source>
</evidence>
<feature type="region of interest" description="Disordered" evidence="1">
    <location>
        <begin position="1"/>
        <end position="111"/>
    </location>
</feature>
<proteinExistence type="predicted"/>
<dbReference type="RefSeq" id="WP_110344160.1">
    <property type="nucleotide sequence ID" value="NZ_JBHVKT010000050.1"/>
</dbReference>
<dbReference type="Proteomes" id="UP000247892">
    <property type="component" value="Unassembled WGS sequence"/>
</dbReference>
<keyword evidence="2" id="KW-1133">Transmembrane helix</keyword>
<dbReference type="EMBL" id="MASU01000035">
    <property type="protein sequence ID" value="PXY16760.1"/>
    <property type="molecule type" value="Genomic_DNA"/>
</dbReference>
<comment type="caution">
    <text evidence="3">The sequence shown here is derived from an EMBL/GenBank/DDBJ whole genome shotgun (WGS) entry which is preliminary data.</text>
</comment>
<accession>A0A318LFJ2</accession>
<feature type="transmembrane region" description="Helical" evidence="2">
    <location>
        <begin position="150"/>
        <end position="171"/>
    </location>
</feature>
<evidence type="ECO:0000256" key="2">
    <source>
        <dbReference type="SAM" id="Phobius"/>
    </source>
</evidence>
<sequence>MANGDGTQAPEPPQSFSDPLSGLVTSGRPDFTVTTERDEPTAMPLASPVEPDPDMVKGMVDAALGVEAPKPEAEEATVEGGEPPPPGAPAGAALTDGAGPPGVYSGPDRSRWPARTQLLPEILRRRQRNRVRESKPWSERQLLRRPSSGSAGLAVALVLLAVFGIVAIQFITSLVESITGLFN</sequence>
<dbReference type="OrthoDB" id="3556518at2"/>
<evidence type="ECO:0000313" key="4">
    <source>
        <dbReference type="Proteomes" id="UP000247892"/>
    </source>
</evidence>
<evidence type="ECO:0000256" key="1">
    <source>
        <dbReference type="SAM" id="MobiDB-lite"/>
    </source>
</evidence>
<keyword evidence="4" id="KW-1185">Reference proteome</keyword>
<keyword evidence="2" id="KW-0812">Transmembrane</keyword>
<dbReference type="AlphaFoldDB" id="A0A318LFJ2"/>
<feature type="compositionally biased region" description="Low complexity" evidence="1">
    <location>
        <begin position="89"/>
        <end position="102"/>
    </location>
</feature>
<reference evidence="3 4" key="1">
    <citation type="submission" date="2016-07" db="EMBL/GenBank/DDBJ databases">
        <title>Draft genome sequence of Prauserella sp. YIM 121212, isolated from alkaline soil.</title>
        <authorList>
            <person name="Ruckert C."/>
            <person name="Albersmeier A."/>
            <person name="Jiang C.-L."/>
            <person name="Jiang Y."/>
            <person name="Kalinowski J."/>
            <person name="Schneider O."/>
            <person name="Winkler A."/>
            <person name="Zotchev S.B."/>
        </authorList>
    </citation>
    <scope>NUCLEOTIDE SEQUENCE [LARGE SCALE GENOMIC DNA]</scope>
    <source>
        <strain evidence="3 4">YIM 121212</strain>
    </source>
</reference>
<name>A0A318LFJ2_9PSEU</name>
<gene>
    <name evidence="3" type="ORF">BA062_38435</name>
</gene>
<keyword evidence="2" id="KW-0472">Membrane</keyword>
<organism evidence="3 4">
    <name type="scientific">Prauserella flavalba</name>
    <dbReference type="NCBI Taxonomy" id="1477506"/>
    <lineage>
        <taxon>Bacteria</taxon>
        <taxon>Bacillati</taxon>
        <taxon>Actinomycetota</taxon>
        <taxon>Actinomycetes</taxon>
        <taxon>Pseudonocardiales</taxon>
        <taxon>Pseudonocardiaceae</taxon>
        <taxon>Prauserella</taxon>
    </lineage>
</organism>